<dbReference type="PANTHER" id="PTHR16521">
    <property type="entry name" value="TYPE-1 ANGIOTENSIN II RECEPTOR-ASSOCIATED PROTEIN"/>
    <property type="match status" value="1"/>
</dbReference>
<accession>A0A3M7PLR6</accession>
<feature type="transmembrane region" description="Helical" evidence="5">
    <location>
        <begin position="57"/>
        <end position="79"/>
    </location>
</feature>
<evidence type="ECO:0000256" key="4">
    <source>
        <dbReference type="ARBA" id="ARBA00023136"/>
    </source>
</evidence>
<name>A0A3M7PLR6_BRAPC</name>
<sequence>MELSRSTVQRFLFFVHFVLSVLAMSSFALPSGYLLSQSLMVAANFWTFINKETSEPFYMLNSIAFLTFFSDIIIVALNWFPHNGFQLAMALISIFVKPAIFLMSLNSARQLEGETQINIPSFGNWASPPTNYQQNPPQYHEQNFQANSAGYQGSL</sequence>
<evidence type="ECO:0000256" key="5">
    <source>
        <dbReference type="SAM" id="Phobius"/>
    </source>
</evidence>
<organism evidence="6 7">
    <name type="scientific">Brachionus plicatilis</name>
    <name type="common">Marine rotifer</name>
    <name type="synonym">Brachionus muelleri</name>
    <dbReference type="NCBI Taxonomy" id="10195"/>
    <lineage>
        <taxon>Eukaryota</taxon>
        <taxon>Metazoa</taxon>
        <taxon>Spiralia</taxon>
        <taxon>Gnathifera</taxon>
        <taxon>Rotifera</taxon>
        <taxon>Eurotatoria</taxon>
        <taxon>Monogononta</taxon>
        <taxon>Pseudotrocha</taxon>
        <taxon>Ploima</taxon>
        <taxon>Brachionidae</taxon>
        <taxon>Brachionus</taxon>
    </lineage>
</organism>
<comment type="caution">
    <text evidence="6">The sequence shown here is derived from an EMBL/GenBank/DDBJ whole genome shotgun (WGS) entry which is preliminary data.</text>
</comment>
<protein>
    <submittedName>
        <fullName evidence="6">Uncharacterized protein</fullName>
    </submittedName>
</protein>
<reference evidence="6 7" key="1">
    <citation type="journal article" date="2018" name="Sci. Rep.">
        <title>Genomic signatures of local adaptation to the degree of environmental predictability in rotifers.</title>
        <authorList>
            <person name="Franch-Gras L."/>
            <person name="Hahn C."/>
            <person name="Garcia-Roger E.M."/>
            <person name="Carmona M.J."/>
            <person name="Serra M."/>
            <person name="Gomez A."/>
        </authorList>
    </citation>
    <scope>NUCLEOTIDE SEQUENCE [LARGE SCALE GENOMIC DNA]</scope>
    <source>
        <strain evidence="6">HYR1</strain>
    </source>
</reference>
<dbReference type="GO" id="GO:0038166">
    <property type="term" value="P:angiotensin-activated signaling pathway"/>
    <property type="evidence" value="ECO:0007669"/>
    <property type="project" value="InterPro"/>
</dbReference>
<dbReference type="Proteomes" id="UP000276133">
    <property type="component" value="Unassembled WGS sequence"/>
</dbReference>
<dbReference type="Pfam" id="PF06396">
    <property type="entry name" value="AGTRAP"/>
    <property type="match status" value="1"/>
</dbReference>
<evidence type="ECO:0000313" key="6">
    <source>
        <dbReference type="EMBL" id="RMZ99913.1"/>
    </source>
</evidence>
<dbReference type="PANTHER" id="PTHR16521:SF3">
    <property type="entry name" value="TYPE-1 ANGIOTENSIN II RECEPTOR-ASSOCIATED PROTEIN"/>
    <property type="match status" value="1"/>
</dbReference>
<keyword evidence="7" id="KW-1185">Reference proteome</keyword>
<dbReference type="OrthoDB" id="10465465at2759"/>
<dbReference type="AlphaFoldDB" id="A0A3M7PLR6"/>
<comment type="subcellular location">
    <subcellularLocation>
        <location evidence="1">Membrane</location>
        <topology evidence="1">Multi-pass membrane protein</topology>
    </subcellularLocation>
</comment>
<gene>
    <name evidence="6" type="ORF">BpHYR1_021913</name>
</gene>
<dbReference type="GO" id="GO:0005886">
    <property type="term" value="C:plasma membrane"/>
    <property type="evidence" value="ECO:0007669"/>
    <property type="project" value="TreeGrafter"/>
</dbReference>
<evidence type="ECO:0000313" key="7">
    <source>
        <dbReference type="Proteomes" id="UP000276133"/>
    </source>
</evidence>
<dbReference type="EMBL" id="REGN01009996">
    <property type="protein sequence ID" value="RMZ99913.1"/>
    <property type="molecule type" value="Genomic_DNA"/>
</dbReference>
<keyword evidence="3 5" id="KW-1133">Transmembrane helix</keyword>
<keyword evidence="2 5" id="KW-0812">Transmembrane</keyword>
<proteinExistence type="predicted"/>
<evidence type="ECO:0000256" key="3">
    <source>
        <dbReference type="ARBA" id="ARBA00022989"/>
    </source>
</evidence>
<feature type="transmembrane region" description="Helical" evidence="5">
    <location>
        <begin position="12"/>
        <end position="36"/>
    </location>
</feature>
<dbReference type="InterPro" id="IPR009436">
    <property type="entry name" value="AGTRAP"/>
</dbReference>
<evidence type="ECO:0000256" key="1">
    <source>
        <dbReference type="ARBA" id="ARBA00004141"/>
    </source>
</evidence>
<evidence type="ECO:0000256" key="2">
    <source>
        <dbReference type="ARBA" id="ARBA00022692"/>
    </source>
</evidence>
<keyword evidence="4 5" id="KW-0472">Membrane</keyword>